<dbReference type="PANTHER" id="PTHR24031">
    <property type="entry name" value="RNA HELICASE"/>
    <property type="match status" value="1"/>
</dbReference>
<dbReference type="GO" id="GO:0016787">
    <property type="term" value="F:hydrolase activity"/>
    <property type="evidence" value="ECO:0007669"/>
    <property type="project" value="UniProtKB-KW"/>
</dbReference>
<dbReference type="GO" id="GO:0005524">
    <property type="term" value="F:ATP binding"/>
    <property type="evidence" value="ECO:0007669"/>
    <property type="project" value="UniProtKB-UniRule"/>
</dbReference>
<dbReference type="InterPro" id="IPR014001">
    <property type="entry name" value="Helicase_ATP-bd"/>
</dbReference>
<name>A0A1X0QDZ0_9MICR</name>
<comment type="caution">
    <text evidence="9">The sequence shown here is derived from an EMBL/GenBank/DDBJ whole genome shotgun (WGS) entry which is preliminary data.</text>
</comment>
<organism evidence="9 10">
    <name type="scientific">Hepatospora eriocheir</name>
    <dbReference type="NCBI Taxonomy" id="1081669"/>
    <lineage>
        <taxon>Eukaryota</taxon>
        <taxon>Fungi</taxon>
        <taxon>Fungi incertae sedis</taxon>
        <taxon>Microsporidia</taxon>
        <taxon>Hepatosporidae</taxon>
        <taxon>Hepatospora</taxon>
    </lineage>
</organism>
<feature type="domain" description="Helicase C-terminal" evidence="8">
    <location>
        <begin position="351"/>
        <end position="505"/>
    </location>
</feature>
<dbReference type="CDD" id="cd00268">
    <property type="entry name" value="DEADc"/>
    <property type="match status" value="1"/>
</dbReference>
<dbReference type="Gene3D" id="3.40.50.300">
    <property type="entry name" value="P-loop containing nucleotide triphosphate hydrolases"/>
    <property type="match status" value="2"/>
</dbReference>
<comment type="catalytic activity">
    <reaction evidence="6">
        <text>ATP + H2O = ADP + phosphate + H(+)</text>
        <dbReference type="Rhea" id="RHEA:13065"/>
        <dbReference type="ChEBI" id="CHEBI:15377"/>
        <dbReference type="ChEBI" id="CHEBI:15378"/>
        <dbReference type="ChEBI" id="CHEBI:30616"/>
        <dbReference type="ChEBI" id="CHEBI:43474"/>
        <dbReference type="ChEBI" id="CHEBI:456216"/>
        <dbReference type="EC" id="3.6.4.13"/>
    </reaction>
</comment>
<dbReference type="SMART" id="SM00487">
    <property type="entry name" value="DEXDc"/>
    <property type="match status" value="1"/>
</dbReference>
<evidence type="ECO:0000313" key="10">
    <source>
        <dbReference type="Proteomes" id="UP000192356"/>
    </source>
</evidence>
<keyword evidence="10" id="KW-1185">Reference proteome</keyword>
<evidence type="ECO:0000256" key="1">
    <source>
        <dbReference type="ARBA" id="ARBA00022741"/>
    </source>
</evidence>
<dbReference type="PROSITE" id="PS51192">
    <property type="entry name" value="HELICASE_ATP_BIND_1"/>
    <property type="match status" value="1"/>
</dbReference>
<dbReference type="Proteomes" id="UP000192356">
    <property type="component" value="Unassembled WGS sequence"/>
</dbReference>
<dbReference type="PROSITE" id="PS51194">
    <property type="entry name" value="HELICASE_CTER"/>
    <property type="match status" value="1"/>
</dbReference>
<dbReference type="AlphaFoldDB" id="A0A1X0QDZ0"/>
<keyword evidence="3 6" id="KW-0347">Helicase</keyword>
<dbReference type="VEuPathDB" id="MicrosporidiaDB:A0H76_2498"/>
<evidence type="ECO:0000256" key="5">
    <source>
        <dbReference type="ARBA" id="ARBA00022884"/>
    </source>
</evidence>
<dbReference type="GO" id="GO:0003723">
    <property type="term" value="F:RNA binding"/>
    <property type="evidence" value="ECO:0007669"/>
    <property type="project" value="UniProtKB-UniRule"/>
</dbReference>
<evidence type="ECO:0000256" key="4">
    <source>
        <dbReference type="ARBA" id="ARBA00022840"/>
    </source>
</evidence>
<dbReference type="Pfam" id="PF00271">
    <property type="entry name" value="Helicase_C"/>
    <property type="match status" value="1"/>
</dbReference>
<dbReference type="InterPro" id="IPR027417">
    <property type="entry name" value="P-loop_NTPase"/>
</dbReference>
<evidence type="ECO:0000259" key="7">
    <source>
        <dbReference type="PROSITE" id="PS51192"/>
    </source>
</evidence>
<comment type="function">
    <text evidence="6">RNA helicase.</text>
</comment>
<sequence>MSVIRNINILKIRNKHYCYIIKSNFYLILIQIKNYFYILMPMNSNNGSDQKSFDSNYSSINSSSITSEGSNLDASSMLNTLNIKSSKDVAKELYYSIKQNTQLIDTFLKEEKCINETEEGMEFLSTEASYESLGVPKEIVLGLFKIHKEVPSKIQETCIPVILSGCNSVFHSQSGSGKTIGFTVGILGRLLNKPGSQAIVVTPTRELNVQVASEIKALAENSSGATVYCQGVSDNKDVINQSVIVGCPRALTFLFKQNKLNPDNIQIIVCDEADHLLSSKNFLIVTGQLLNMCKNAQKVFFSATYNEKTQNIIKKLCNDQVECNFTTNKLANNLKLYYVEVPRNITKKLELLNTLFKTLQLSALIVFCNSKKVVESVFSNLKNEGFPVSMIHGDATKDERDLVFNEFKKGSTKFLITTDLFSRGIDIPHVNLVINFDLPTDQFGTSEDIYNHRVGRTGRFNRPGFIIDFITGKEDLDRLIKIQTTQNKLSKMFTIDDLVNVMAEE</sequence>
<evidence type="ECO:0000313" key="9">
    <source>
        <dbReference type="EMBL" id="ORD97923.1"/>
    </source>
</evidence>
<dbReference type="CDD" id="cd18787">
    <property type="entry name" value="SF2_C_DEAD"/>
    <property type="match status" value="1"/>
</dbReference>
<protein>
    <recommendedName>
        <fullName evidence="6">ATP-dependent RNA helicase</fullName>
        <ecNumber evidence="6">3.6.4.13</ecNumber>
    </recommendedName>
</protein>
<dbReference type="EC" id="3.6.4.13" evidence="6"/>
<accession>A0A1X0QDZ0</accession>
<dbReference type="InterPro" id="IPR044742">
    <property type="entry name" value="DEAD/DEAH_RhlB"/>
</dbReference>
<keyword evidence="5 6" id="KW-0694">RNA-binding</keyword>
<dbReference type="OrthoDB" id="10265785at2759"/>
<evidence type="ECO:0000256" key="3">
    <source>
        <dbReference type="ARBA" id="ARBA00022806"/>
    </source>
</evidence>
<dbReference type="EMBL" id="LVKB01000006">
    <property type="protein sequence ID" value="ORD97923.1"/>
    <property type="molecule type" value="Genomic_DNA"/>
</dbReference>
<keyword evidence="1 6" id="KW-0547">Nucleotide-binding</keyword>
<reference evidence="9 10" key="1">
    <citation type="journal article" date="2017" name="Environ. Microbiol.">
        <title>Decay of the glycolytic pathway and adaptation to intranuclear parasitism within Enterocytozoonidae microsporidia.</title>
        <authorList>
            <person name="Wiredu Boakye D."/>
            <person name="Jaroenlak P."/>
            <person name="Prachumwat A."/>
            <person name="Williams T.A."/>
            <person name="Bateman K.S."/>
            <person name="Itsathitphaisarn O."/>
            <person name="Sritunyalucksana K."/>
            <person name="Paszkiewicz K.H."/>
            <person name="Moore K.A."/>
            <person name="Stentiford G.D."/>
            <person name="Williams B.A."/>
        </authorList>
    </citation>
    <scope>NUCLEOTIDE SEQUENCE [LARGE SCALE GENOMIC DNA]</scope>
    <source>
        <strain evidence="9 10">GB1</strain>
    </source>
</reference>
<feature type="domain" description="Helicase ATP-binding" evidence="7">
    <location>
        <begin position="159"/>
        <end position="323"/>
    </location>
</feature>
<dbReference type="Pfam" id="PF00270">
    <property type="entry name" value="DEAD"/>
    <property type="match status" value="1"/>
</dbReference>
<gene>
    <name evidence="9" type="primary">FAL1</name>
    <name evidence="9" type="ORF">HERIO_251</name>
</gene>
<keyword evidence="2 6" id="KW-0378">Hydrolase</keyword>
<dbReference type="InterPro" id="IPR011545">
    <property type="entry name" value="DEAD/DEAH_box_helicase_dom"/>
</dbReference>
<evidence type="ECO:0000256" key="2">
    <source>
        <dbReference type="ARBA" id="ARBA00022801"/>
    </source>
</evidence>
<proteinExistence type="inferred from homology"/>
<dbReference type="GO" id="GO:0003724">
    <property type="term" value="F:RNA helicase activity"/>
    <property type="evidence" value="ECO:0007669"/>
    <property type="project" value="UniProtKB-EC"/>
</dbReference>
<evidence type="ECO:0000259" key="8">
    <source>
        <dbReference type="PROSITE" id="PS51194"/>
    </source>
</evidence>
<evidence type="ECO:0000256" key="6">
    <source>
        <dbReference type="RuleBase" id="RU365068"/>
    </source>
</evidence>
<comment type="domain">
    <text evidence="6">The Q motif is unique to and characteristic of the DEAD box family of RNA helicases and controls ATP binding and hydrolysis.</text>
</comment>
<comment type="similarity">
    <text evidence="6">Belongs to the DEAD box helicase family.</text>
</comment>
<keyword evidence="4 6" id="KW-0067">ATP-binding</keyword>
<dbReference type="SMART" id="SM00490">
    <property type="entry name" value="HELICc"/>
    <property type="match status" value="1"/>
</dbReference>
<dbReference type="SUPFAM" id="SSF52540">
    <property type="entry name" value="P-loop containing nucleoside triphosphate hydrolases"/>
    <property type="match status" value="1"/>
</dbReference>
<dbReference type="InterPro" id="IPR001650">
    <property type="entry name" value="Helicase_C-like"/>
</dbReference>
<dbReference type="VEuPathDB" id="MicrosporidiaDB:HERIO_251"/>